<sequence length="462" mass="52268">MASLLYSNSHIVPGKLKVTELFFAVPLDQTNPSSGTIRIFARSVTRHEVPTTSPTEKENRKWDQRPWLLWLQGGPGSGCAAPRATPFINLILDRGYQILYLDQRGTGLSNPVSVETLELRGDVQQQADYLKLFRADSIVADCEAIRKTLVKDYPTDVRKWTIFGQSFGGFCAFTYLSKYPESLKEVFTSGGVPPIGRSPDDVYRATFRQVCKRNKAYYQKFPEDIRAIHDVMDHIKSRGGLLLPSGGTLTARRFLTLGAGFGTHGSVDAVHEQIFRMHADLEQFGFITRPTLSAFESVGPSFDDKVIYAILREAIYCQSEASKWAAERVGRSLREFDWISGSPASFNSQDQPLYFSGGMVYPFMFDTYPELKKLKEVAQIIAHYRDWPNLYDVQQLQRNEVPVYAATFVDDAYIDYGLVQETLEKVGNCKQFIANTMYHDAIRSKTADVMKELFALRDDVLD</sequence>
<dbReference type="SUPFAM" id="SSF53474">
    <property type="entry name" value="alpha/beta-Hydrolases"/>
    <property type="match status" value="1"/>
</dbReference>
<keyword evidence="2" id="KW-0378">Hydrolase</keyword>
<evidence type="ECO:0000313" key="5">
    <source>
        <dbReference type="Proteomes" id="UP000785200"/>
    </source>
</evidence>
<dbReference type="GO" id="GO:0008233">
    <property type="term" value="F:peptidase activity"/>
    <property type="evidence" value="ECO:0007669"/>
    <property type="project" value="InterPro"/>
</dbReference>
<dbReference type="PANTHER" id="PTHR43248:SF2">
    <property type="entry name" value="PROLYL AMINOPEPTIDASE"/>
    <property type="match status" value="1"/>
</dbReference>
<evidence type="ECO:0000313" key="4">
    <source>
        <dbReference type="EMBL" id="KAG0652058.1"/>
    </source>
</evidence>
<dbReference type="GO" id="GO:0006508">
    <property type="term" value="P:proteolysis"/>
    <property type="evidence" value="ECO:0007669"/>
    <property type="project" value="InterPro"/>
</dbReference>
<evidence type="ECO:0000256" key="1">
    <source>
        <dbReference type="ARBA" id="ARBA00010088"/>
    </source>
</evidence>
<comment type="caution">
    <text evidence="4">The sequence shown here is derived from an EMBL/GenBank/DDBJ whole genome shotgun (WGS) entry which is preliminary data.</text>
</comment>
<dbReference type="Gene3D" id="3.40.50.1820">
    <property type="entry name" value="alpha/beta hydrolase"/>
    <property type="match status" value="1"/>
</dbReference>
<dbReference type="InterPro" id="IPR029058">
    <property type="entry name" value="AB_hydrolase_fold"/>
</dbReference>
<name>A0A9P6VPZ5_9HELO</name>
<feature type="domain" description="AB hydrolase-1" evidence="3">
    <location>
        <begin position="66"/>
        <end position="245"/>
    </location>
</feature>
<dbReference type="InterPro" id="IPR000073">
    <property type="entry name" value="AB_hydrolase_1"/>
</dbReference>
<dbReference type="Proteomes" id="UP000785200">
    <property type="component" value="Unassembled WGS sequence"/>
</dbReference>
<dbReference type="AlphaFoldDB" id="A0A9P6VPZ5"/>
<protein>
    <submittedName>
        <fullName evidence="4">Proline iminopeptidase</fullName>
    </submittedName>
</protein>
<proteinExistence type="inferred from homology"/>
<dbReference type="EMBL" id="VNKQ01000003">
    <property type="protein sequence ID" value="KAG0652058.1"/>
    <property type="molecule type" value="Genomic_DNA"/>
</dbReference>
<evidence type="ECO:0000259" key="3">
    <source>
        <dbReference type="Pfam" id="PF00561"/>
    </source>
</evidence>
<organism evidence="4 5">
    <name type="scientific">Hyphodiscus hymeniophilus</name>
    <dbReference type="NCBI Taxonomy" id="353542"/>
    <lineage>
        <taxon>Eukaryota</taxon>
        <taxon>Fungi</taxon>
        <taxon>Dikarya</taxon>
        <taxon>Ascomycota</taxon>
        <taxon>Pezizomycotina</taxon>
        <taxon>Leotiomycetes</taxon>
        <taxon>Helotiales</taxon>
        <taxon>Hyphodiscaceae</taxon>
        <taxon>Hyphodiscus</taxon>
    </lineage>
</organism>
<dbReference type="InterPro" id="IPR051601">
    <property type="entry name" value="Serine_prot/Carboxylest_S33"/>
</dbReference>
<dbReference type="InterPro" id="IPR002410">
    <property type="entry name" value="Peptidase_S33"/>
</dbReference>
<reference evidence="4" key="1">
    <citation type="submission" date="2019-07" db="EMBL/GenBank/DDBJ databases">
        <title>Hyphodiscus hymeniophilus genome sequencing and assembly.</title>
        <authorList>
            <person name="Kramer G."/>
            <person name="Nodwell J."/>
        </authorList>
    </citation>
    <scope>NUCLEOTIDE SEQUENCE</scope>
    <source>
        <strain evidence="4">ATCC 34498</strain>
    </source>
</reference>
<dbReference type="PANTHER" id="PTHR43248">
    <property type="entry name" value="2-SUCCINYL-6-HYDROXY-2,4-CYCLOHEXADIENE-1-CARBOXYLATE SYNTHASE"/>
    <property type="match status" value="1"/>
</dbReference>
<evidence type="ECO:0000256" key="2">
    <source>
        <dbReference type="ARBA" id="ARBA00022801"/>
    </source>
</evidence>
<dbReference type="PRINTS" id="PR00793">
    <property type="entry name" value="PROAMNOPTASE"/>
</dbReference>
<gene>
    <name evidence="4" type="ORF">D0Z07_1463</name>
</gene>
<dbReference type="Pfam" id="PF00561">
    <property type="entry name" value="Abhydrolase_1"/>
    <property type="match status" value="1"/>
</dbReference>
<accession>A0A9P6VPZ5</accession>
<keyword evidence="5" id="KW-1185">Reference proteome</keyword>
<comment type="similarity">
    <text evidence="1">Belongs to the peptidase S33 family.</text>
</comment>
<dbReference type="OrthoDB" id="1898734at2759"/>